<evidence type="ECO:0000313" key="1">
    <source>
        <dbReference type="EMBL" id="KAG4306590.1"/>
    </source>
</evidence>
<dbReference type="EMBL" id="JABTEG010000001">
    <property type="protein sequence ID" value="KAG4306590.1"/>
    <property type="molecule type" value="Genomic_DNA"/>
</dbReference>
<proteinExistence type="predicted"/>
<sequence length="175" mass="20669">MHENCLDEKNNVKYYKELHTKISKESPFYISVSDMDKDTSDYVKKYSDKYKPVKKTDQSLFCLKLEPSFFPEELFNVFLNEYKGQSYKKRKILDPSIIFQFSQELSMISEEEALNSHDQNSDTEDDRESRKEDGNDQDDDFGDDDNNDYGDNYFDPGDEDYEDGAFSRDNIGDYF</sequence>
<accession>A0ACB7CG74</accession>
<dbReference type="Proteomes" id="UP000768646">
    <property type="component" value="Unassembled WGS sequence"/>
</dbReference>
<keyword evidence="2" id="KW-1185">Reference proteome</keyword>
<comment type="caution">
    <text evidence="1">The sequence shown here is derived from an EMBL/GenBank/DDBJ whole genome shotgun (WGS) entry which is preliminary data.</text>
</comment>
<gene>
    <name evidence="1" type="ORF">PORY_000578</name>
</gene>
<organism evidence="1 2">
    <name type="scientific">Pneumocystis oryctolagi</name>
    <dbReference type="NCBI Taxonomy" id="42067"/>
    <lineage>
        <taxon>Eukaryota</taxon>
        <taxon>Fungi</taxon>
        <taxon>Dikarya</taxon>
        <taxon>Ascomycota</taxon>
        <taxon>Taphrinomycotina</taxon>
        <taxon>Pneumocystomycetes</taxon>
        <taxon>Pneumocystaceae</taxon>
        <taxon>Pneumocystis</taxon>
    </lineage>
</organism>
<evidence type="ECO:0000313" key="2">
    <source>
        <dbReference type="Proteomes" id="UP000768646"/>
    </source>
</evidence>
<name>A0ACB7CG74_9ASCO</name>
<protein>
    <submittedName>
        <fullName evidence="1">Uncharacterized protein</fullName>
    </submittedName>
</protein>
<reference evidence="1 2" key="1">
    <citation type="journal article" date="2021" name="Commun. Biol.">
        <title>Genomic insights into the host specific adaptation of the Pneumocystis genus.</title>
        <authorList>
            <person name="Cisse O.H."/>
            <person name="Ma L."/>
            <person name="Dekker J.P."/>
            <person name="Khil P.P."/>
            <person name="Youn J.-H."/>
            <person name="Brenchley J.M."/>
            <person name="Blair R."/>
            <person name="Pahar B."/>
            <person name="Chabe M."/>
            <person name="Van Rompay K.K.A."/>
            <person name="Keesler R."/>
            <person name="Sukura A."/>
            <person name="Hirsch V."/>
            <person name="Kutty G."/>
            <person name="Liu Y."/>
            <person name="Peng L."/>
            <person name="Chen J."/>
            <person name="Song J."/>
            <person name="Weissenbacher-Lang C."/>
            <person name="Xu J."/>
            <person name="Upham N.S."/>
            <person name="Stajich J.E."/>
            <person name="Cuomo C.A."/>
            <person name="Cushion M.T."/>
            <person name="Kovacs J.A."/>
        </authorList>
    </citation>
    <scope>NUCLEOTIDE SEQUENCE [LARGE SCALE GENOMIC DNA]</scope>
    <source>
        <strain evidence="1 2">RABM</strain>
    </source>
</reference>